<name>A0A1V9Y3U2_9ACAR</name>
<sequence length="151" mass="17888">MASNGEIQTALAKSEVTRKKIQKKELDDQKMNFRAHECKVTRRKPFQPVLPHNFTIPDDVVLHSTTRARQRRKFDDFLDEKNKERMKLAEEERLRRREAEKEELRVYRQKLEFRARPVPYGPVSEPYRVQPSTKDLTVPATPTVLKRSNSK</sequence>
<evidence type="ECO:0000256" key="3">
    <source>
        <dbReference type="ARBA" id="ARBA00022490"/>
    </source>
</evidence>
<evidence type="ECO:0000313" key="8">
    <source>
        <dbReference type="Proteomes" id="UP000192247"/>
    </source>
</evidence>
<feature type="region of interest" description="Disordered" evidence="5">
    <location>
        <begin position="118"/>
        <end position="151"/>
    </location>
</feature>
<evidence type="ECO:0000259" key="6">
    <source>
        <dbReference type="Pfam" id="PF06886"/>
    </source>
</evidence>
<dbReference type="AlphaFoldDB" id="A0A1V9Y3U2"/>
<dbReference type="InParanoid" id="A0A1V9Y3U2"/>
<keyword evidence="8" id="KW-1185">Reference proteome</keyword>
<dbReference type="Pfam" id="PF06886">
    <property type="entry name" value="TPX2"/>
    <property type="match status" value="1"/>
</dbReference>
<dbReference type="Proteomes" id="UP000192247">
    <property type="component" value="Unassembled WGS sequence"/>
</dbReference>
<gene>
    <name evidence="7" type="ORF">BIW11_05079</name>
</gene>
<evidence type="ECO:0000256" key="1">
    <source>
        <dbReference type="ARBA" id="ARBA00004245"/>
    </source>
</evidence>
<proteinExistence type="inferred from homology"/>
<evidence type="ECO:0000313" key="7">
    <source>
        <dbReference type="EMBL" id="OQR80402.1"/>
    </source>
</evidence>
<comment type="caution">
    <text evidence="7">The sequence shown here is derived from an EMBL/GenBank/DDBJ whole genome shotgun (WGS) entry which is preliminary data.</text>
</comment>
<feature type="domain" description="TPX2 C-terminal" evidence="6">
    <location>
        <begin position="61"/>
        <end position="121"/>
    </location>
</feature>
<organism evidence="7 8">
    <name type="scientific">Tropilaelaps mercedesae</name>
    <dbReference type="NCBI Taxonomy" id="418985"/>
    <lineage>
        <taxon>Eukaryota</taxon>
        <taxon>Metazoa</taxon>
        <taxon>Ecdysozoa</taxon>
        <taxon>Arthropoda</taxon>
        <taxon>Chelicerata</taxon>
        <taxon>Arachnida</taxon>
        <taxon>Acari</taxon>
        <taxon>Parasitiformes</taxon>
        <taxon>Mesostigmata</taxon>
        <taxon>Gamasina</taxon>
        <taxon>Dermanyssoidea</taxon>
        <taxon>Laelapidae</taxon>
        <taxon>Tropilaelaps</taxon>
    </lineage>
</organism>
<dbReference type="OrthoDB" id="1684416at2759"/>
<comment type="subcellular location">
    <subcellularLocation>
        <location evidence="1">Cytoplasm</location>
        <location evidence="1">Cytoskeleton</location>
    </subcellularLocation>
</comment>
<feature type="region of interest" description="Disordered" evidence="5">
    <location>
        <begin position="1"/>
        <end position="28"/>
    </location>
</feature>
<reference evidence="7 8" key="1">
    <citation type="journal article" date="2017" name="Gigascience">
        <title>Draft genome of the honey bee ectoparasitic mite, Tropilaelaps mercedesae, is shaped by the parasitic life history.</title>
        <authorList>
            <person name="Dong X."/>
            <person name="Armstrong S.D."/>
            <person name="Xia D."/>
            <person name="Makepeace B.L."/>
            <person name="Darby A.C."/>
            <person name="Kadowaki T."/>
        </authorList>
    </citation>
    <scope>NUCLEOTIDE SEQUENCE [LARGE SCALE GENOMIC DNA]</scope>
    <source>
        <strain evidence="7">Wuxi-XJTLU</strain>
    </source>
</reference>
<evidence type="ECO:0000256" key="5">
    <source>
        <dbReference type="SAM" id="MobiDB-lite"/>
    </source>
</evidence>
<evidence type="ECO:0000256" key="2">
    <source>
        <dbReference type="ARBA" id="ARBA00005885"/>
    </source>
</evidence>
<dbReference type="GO" id="GO:0005856">
    <property type="term" value="C:cytoskeleton"/>
    <property type="evidence" value="ECO:0007669"/>
    <property type="project" value="UniProtKB-SubCell"/>
</dbReference>
<comment type="similarity">
    <text evidence="2">Belongs to the TPX2 family.</text>
</comment>
<keyword evidence="3" id="KW-0963">Cytoplasm</keyword>
<evidence type="ECO:0000256" key="4">
    <source>
        <dbReference type="ARBA" id="ARBA00023212"/>
    </source>
</evidence>
<dbReference type="EMBL" id="MNPL01000037">
    <property type="protein sequence ID" value="OQR80402.1"/>
    <property type="molecule type" value="Genomic_DNA"/>
</dbReference>
<dbReference type="InterPro" id="IPR027329">
    <property type="entry name" value="TPX2_C"/>
</dbReference>
<protein>
    <recommendedName>
        <fullName evidence="6">TPX2 C-terminal domain-containing protein</fullName>
    </recommendedName>
</protein>
<feature type="compositionally biased region" description="Basic and acidic residues" evidence="5">
    <location>
        <begin position="15"/>
        <end position="28"/>
    </location>
</feature>
<accession>A0A1V9Y3U2</accession>
<keyword evidence="4" id="KW-0206">Cytoskeleton</keyword>